<evidence type="ECO:0000313" key="3">
    <source>
        <dbReference type="EMBL" id="KAH0570847.1"/>
    </source>
</evidence>
<dbReference type="Proteomes" id="UP000018208">
    <property type="component" value="Unassembled WGS sequence"/>
</dbReference>
<reference evidence="2 3" key="1">
    <citation type="journal article" date="2014" name="PLoS Genet.">
        <title>The Genome of Spironucleus salmonicida Highlights a Fish Pathogen Adapted to Fluctuating Environments.</title>
        <authorList>
            <person name="Xu F."/>
            <person name="Jerlstrom-Hultqvist J."/>
            <person name="Einarsson E."/>
            <person name="Astvaldsson A."/>
            <person name="Svard S.G."/>
            <person name="Andersson J.O."/>
        </authorList>
    </citation>
    <scope>NUCLEOTIDE SEQUENCE</scope>
    <source>
        <strain evidence="3">ATCC 50377</strain>
    </source>
</reference>
<evidence type="ECO:0000313" key="2">
    <source>
        <dbReference type="EMBL" id="EST43734.1"/>
    </source>
</evidence>
<evidence type="ECO:0000256" key="1">
    <source>
        <dbReference type="SAM" id="MobiDB-lite"/>
    </source>
</evidence>
<dbReference type="EMBL" id="KI546134">
    <property type="protein sequence ID" value="EST43734.1"/>
    <property type="molecule type" value="Genomic_DNA"/>
</dbReference>
<organism evidence="2">
    <name type="scientific">Spironucleus salmonicida</name>
    <dbReference type="NCBI Taxonomy" id="348837"/>
    <lineage>
        <taxon>Eukaryota</taxon>
        <taxon>Metamonada</taxon>
        <taxon>Diplomonadida</taxon>
        <taxon>Hexamitidae</taxon>
        <taxon>Hexamitinae</taxon>
        <taxon>Spironucleus</taxon>
    </lineage>
</organism>
<sequence length="67" mass="7316">MFAACLKLRKPTQLMDPYGDNISPHLGSQKEHSEDSALDPIFCSCLSGLERSGSVVNGSYSIIQQIM</sequence>
<evidence type="ECO:0000313" key="4">
    <source>
        <dbReference type="Proteomes" id="UP000018208"/>
    </source>
</evidence>
<dbReference type="AlphaFoldDB" id="V6LSI9"/>
<protein>
    <submittedName>
        <fullName evidence="2">Uncharacterized protein</fullName>
    </submittedName>
</protein>
<feature type="region of interest" description="Disordered" evidence="1">
    <location>
        <begin position="13"/>
        <end position="33"/>
    </location>
</feature>
<dbReference type="EMBL" id="AUWU02000007">
    <property type="protein sequence ID" value="KAH0570847.1"/>
    <property type="molecule type" value="Genomic_DNA"/>
</dbReference>
<gene>
    <name evidence="2" type="ORF">SS50377_16466</name>
    <name evidence="3" type="ORF">SS50377_27139</name>
</gene>
<proteinExistence type="predicted"/>
<accession>V6LSI9</accession>
<keyword evidence="4" id="KW-1185">Reference proteome</keyword>
<name>V6LSI9_9EUKA</name>
<dbReference type="VEuPathDB" id="GiardiaDB:SS50377_27139"/>
<reference evidence="3" key="2">
    <citation type="submission" date="2020-12" db="EMBL/GenBank/DDBJ databases">
        <title>New Spironucleus salmonicida genome in near-complete chromosomes.</title>
        <authorList>
            <person name="Xu F."/>
            <person name="Kurt Z."/>
            <person name="Jimenez-Gonzalez A."/>
            <person name="Astvaldsson A."/>
            <person name="Andersson J.O."/>
            <person name="Svard S.G."/>
        </authorList>
    </citation>
    <scope>NUCLEOTIDE SEQUENCE</scope>
    <source>
        <strain evidence="3">ATCC 50377</strain>
    </source>
</reference>